<evidence type="ECO:0000313" key="5">
    <source>
        <dbReference type="EMBL" id="KAF5328863.1"/>
    </source>
</evidence>
<dbReference type="Gene3D" id="3.40.50.300">
    <property type="entry name" value="P-loop containing nucleotide triphosphate hydrolases"/>
    <property type="match status" value="1"/>
</dbReference>
<dbReference type="Pfam" id="PF13401">
    <property type="entry name" value="AAA_22"/>
    <property type="match status" value="1"/>
</dbReference>
<gene>
    <name evidence="5" type="ORF">D9619_011723</name>
</gene>
<dbReference type="InterPro" id="IPR003593">
    <property type="entry name" value="AAA+_ATPase"/>
</dbReference>
<dbReference type="GO" id="GO:0005634">
    <property type="term" value="C:nucleus"/>
    <property type="evidence" value="ECO:0007669"/>
    <property type="project" value="TreeGrafter"/>
</dbReference>
<dbReference type="Proteomes" id="UP000567179">
    <property type="component" value="Unassembled WGS sequence"/>
</dbReference>
<evidence type="ECO:0000259" key="4">
    <source>
        <dbReference type="SMART" id="SM00382"/>
    </source>
</evidence>
<dbReference type="OrthoDB" id="1926878at2759"/>
<comment type="similarity">
    <text evidence="1">Belongs to the CDC6/cdc18 family.</text>
</comment>
<dbReference type="AlphaFoldDB" id="A0A8H5BT70"/>
<dbReference type="InterPro" id="IPR054425">
    <property type="entry name" value="Cdc6_ORC1-like_ATPase_lid"/>
</dbReference>
<feature type="domain" description="AAA+ ATPase" evidence="4">
    <location>
        <begin position="167"/>
        <end position="330"/>
    </location>
</feature>
<dbReference type="PANTHER" id="PTHR10763:SF26">
    <property type="entry name" value="CELL DIVISION CONTROL PROTEIN 6 HOMOLOG"/>
    <property type="match status" value="1"/>
</dbReference>
<evidence type="ECO:0000256" key="2">
    <source>
        <dbReference type="ARBA" id="ARBA00022705"/>
    </source>
</evidence>
<dbReference type="SMART" id="SM00382">
    <property type="entry name" value="AAA"/>
    <property type="match status" value="1"/>
</dbReference>
<feature type="region of interest" description="Disordered" evidence="3">
    <location>
        <begin position="1"/>
        <end position="55"/>
    </location>
</feature>
<organism evidence="5 6">
    <name type="scientific">Psilocybe cf. subviscida</name>
    <dbReference type="NCBI Taxonomy" id="2480587"/>
    <lineage>
        <taxon>Eukaryota</taxon>
        <taxon>Fungi</taxon>
        <taxon>Dikarya</taxon>
        <taxon>Basidiomycota</taxon>
        <taxon>Agaricomycotina</taxon>
        <taxon>Agaricomycetes</taxon>
        <taxon>Agaricomycetidae</taxon>
        <taxon>Agaricales</taxon>
        <taxon>Agaricineae</taxon>
        <taxon>Strophariaceae</taxon>
        <taxon>Psilocybe</taxon>
    </lineage>
</organism>
<accession>A0A8H5BT70</accession>
<sequence>MLTRGSVLGKRGHPTPTNKQLATPEPTPNPKRPRTSIGPDDDSNKENIVPPDCINYTPRSARALRRAATEILTPVTPPRARPATRRNASVGAIVETTPTTEEPEEDTVITPPSTPPVALLPLHVRVRALLRPTCNDEQKEIAGRDEERAAITEFFTTFVEGTTGDDAATSMFISGPPGTGKTALVNAIIRQVLGTDATDVKVLTINCMALKSVDALWERLTEEFSAGLKKKSTARKAKGRDAVTNILGGLTSKYILVLDELDHITPDPQSLSSVFSLPQDASSNIRLVAIANTHTLTSASPSGASPQSSTVQTIHFAPYTPAQLQVILDSRLSSISDEEVVAEIKKLLPAPVLTLLTKKVAGLTGDVRSLFEILRGAIDLAVTPSTKASASESNPLNPPAPKVTPQHILAALKAHTASNSASAAAPPATQTNSETVNKIRNLGLQARMALLAILLASNRVEAGLALNGTSNSSPKKASASPMKRSASLPSTSTTKSTVGIETSGLHSYYCAVLSRVESGLFDPVSRVEFGDLLGVLEGVGIVSLSSSRVGSSSPSPKGKRAFSRSASFGAGLSKNGAGAVGEVRLVEGTWADEILRGLGVTDSAPSSSADDASVDVCEEEVRGIWEREKARLARDVKAFALAASSSSSVDAFAGAFEA</sequence>
<feature type="region of interest" description="Disordered" evidence="3">
    <location>
        <begin position="465"/>
        <end position="496"/>
    </location>
</feature>
<dbReference type="SUPFAM" id="SSF52540">
    <property type="entry name" value="P-loop containing nucleoside triphosphate hydrolases"/>
    <property type="match status" value="1"/>
</dbReference>
<dbReference type="InterPro" id="IPR050311">
    <property type="entry name" value="ORC1/CDC6"/>
</dbReference>
<dbReference type="CDD" id="cd00009">
    <property type="entry name" value="AAA"/>
    <property type="match status" value="1"/>
</dbReference>
<feature type="compositionally biased region" description="Low complexity" evidence="3">
    <location>
        <begin position="470"/>
        <end position="487"/>
    </location>
</feature>
<dbReference type="Gene3D" id="1.10.8.60">
    <property type="match status" value="1"/>
</dbReference>
<dbReference type="PANTHER" id="PTHR10763">
    <property type="entry name" value="CELL DIVISION CONTROL PROTEIN 6-RELATED"/>
    <property type="match status" value="1"/>
</dbReference>
<dbReference type="GO" id="GO:0003688">
    <property type="term" value="F:DNA replication origin binding"/>
    <property type="evidence" value="ECO:0007669"/>
    <property type="project" value="TreeGrafter"/>
</dbReference>
<dbReference type="InterPro" id="IPR027417">
    <property type="entry name" value="P-loop_NTPase"/>
</dbReference>
<dbReference type="Pfam" id="PF22606">
    <property type="entry name" value="Cdc6-ORC-like_ATPase_lid"/>
    <property type="match status" value="1"/>
</dbReference>
<name>A0A8H5BT70_9AGAR</name>
<proteinExistence type="inferred from homology"/>
<evidence type="ECO:0000313" key="6">
    <source>
        <dbReference type="Proteomes" id="UP000567179"/>
    </source>
</evidence>
<evidence type="ECO:0000256" key="3">
    <source>
        <dbReference type="SAM" id="MobiDB-lite"/>
    </source>
</evidence>
<dbReference type="GO" id="GO:0006270">
    <property type="term" value="P:DNA replication initiation"/>
    <property type="evidence" value="ECO:0007669"/>
    <property type="project" value="TreeGrafter"/>
</dbReference>
<dbReference type="GO" id="GO:0033314">
    <property type="term" value="P:mitotic DNA replication checkpoint signaling"/>
    <property type="evidence" value="ECO:0007669"/>
    <property type="project" value="TreeGrafter"/>
</dbReference>
<dbReference type="InterPro" id="IPR049945">
    <property type="entry name" value="AAA_22"/>
</dbReference>
<keyword evidence="2" id="KW-0235">DNA replication</keyword>
<evidence type="ECO:0000256" key="1">
    <source>
        <dbReference type="ARBA" id="ARBA00006184"/>
    </source>
</evidence>
<dbReference type="EMBL" id="JAACJJ010000003">
    <property type="protein sequence ID" value="KAF5328863.1"/>
    <property type="molecule type" value="Genomic_DNA"/>
</dbReference>
<comment type="caution">
    <text evidence="5">The sequence shown here is derived from an EMBL/GenBank/DDBJ whole genome shotgun (WGS) entry which is preliminary data.</text>
</comment>
<keyword evidence="6" id="KW-1185">Reference proteome</keyword>
<reference evidence="5 6" key="1">
    <citation type="journal article" date="2020" name="ISME J.">
        <title>Uncovering the hidden diversity of litter-decomposition mechanisms in mushroom-forming fungi.</title>
        <authorList>
            <person name="Floudas D."/>
            <person name="Bentzer J."/>
            <person name="Ahren D."/>
            <person name="Johansson T."/>
            <person name="Persson P."/>
            <person name="Tunlid A."/>
        </authorList>
    </citation>
    <scope>NUCLEOTIDE SEQUENCE [LARGE SCALE GENOMIC DNA]</scope>
    <source>
        <strain evidence="5 6">CBS 101986</strain>
    </source>
</reference>
<protein>
    <recommendedName>
        <fullName evidence="4">AAA+ ATPase domain-containing protein</fullName>
    </recommendedName>
</protein>
<dbReference type="GO" id="GO:0016887">
    <property type="term" value="F:ATP hydrolysis activity"/>
    <property type="evidence" value="ECO:0007669"/>
    <property type="project" value="InterPro"/>
</dbReference>